<dbReference type="Gene3D" id="3.40.50.720">
    <property type="entry name" value="NAD(P)-binding Rossmann-like Domain"/>
    <property type="match status" value="1"/>
</dbReference>
<protein>
    <submittedName>
        <fullName evidence="2">NmrA family transcriptional regulator</fullName>
    </submittedName>
</protein>
<dbReference type="Pfam" id="PF13460">
    <property type="entry name" value="NAD_binding_10"/>
    <property type="match status" value="1"/>
</dbReference>
<reference evidence="2" key="1">
    <citation type="journal article" date="2014" name="Int. J. Syst. Evol. Microbiol.">
        <title>Complete genome sequence of Corynebacterium casei LMG S-19264T (=DSM 44701T), isolated from a smear-ripened cheese.</title>
        <authorList>
            <consortium name="US DOE Joint Genome Institute (JGI-PGF)"/>
            <person name="Walter F."/>
            <person name="Albersmeier A."/>
            <person name="Kalinowski J."/>
            <person name="Ruckert C."/>
        </authorList>
    </citation>
    <scope>NUCLEOTIDE SEQUENCE</scope>
    <source>
        <strain evidence="2">JCM 4646</strain>
    </source>
</reference>
<organism evidence="2 3">
    <name type="scientific">Kitasatospora indigofera</name>
    <dbReference type="NCBI Taxonomy" id="67307"/>
    <lineage>
        <taxon>Bacteria</taxon>
        <taxon>Bacillati</taxon>
        <taxon>Actinomycetota</taxon>
        <taxon>Actinomycetes</taxon>
        <taxon>Kitasatosporales</taxon>
        <taxon>Streptomycetaceae</taxon>
        <taxon>Kitasatospora</taxon>
    </lineage>
</organism>
<feature type="domain" description="NAD(P)-binding" evidence="1">
    <location>
        <begin position="7"/>
        <end position="198"/>
    </location>
</feature>
<dbReference type="GO" id="GO:0004074">
    <property type="term" value="F:biliverdin reductase [NAD(P)H] activity"/>
    <property type="evidence" value="ECO:0007669"/>
    <property type="project" value="TreeGrafter"/>
</dbReference>
<evidence type="ECO:0000313" key="2">
    <source>
        <dbReference type="EMBL" id="GHH72073.1"/>
    </source>
</evidence>
<dbReference type="GeneID" id="95353857"/>
<dbReference type="Proteomes" id="UP000617734">
    <property type="component" value="Unassembled WGS sequence"/>
</dbReference>
<dbReference type="InterPro" id="IPR036291">
    <property type="entry name" value="NAD(P)-bd_dom_sf"/>
</dbReference>
<dbReference type="GO" id="GO:0042602">
    <property type="term" value="F:riboflavin reductase (NADPH) activity"/>
    <property type="evidence" value="ECO:0007669"/>
    <property type="project" value="TreeGrafter"/>
</dbReference>
<dbReference type="PANTHER" id="PTHR43355">
    <property type="entry name" value="FLAVIN REDUCTASE (NADPH)"/>
    <property type="match status" value="1"/>
</dbReference>
<dbReference type="InterPro" id="IPR051606">
    <property type="entry name" value="Polyketide_Oxido-like"/>
</dbReference>
<name>A0A919KTN4_9ACTN</name>
<accession>A0A919KTN4</accession>
<dbReference type="EMBL" id="BNBO01000017">
    <property type="protein sequence ID" value="GHH72073.1"/>
    <property type="molecule type" value="Genomic_DNA"/>
</dbReference>
<gene>
    <name evidence="2" type="ORF">GCM10018781_34340</name>
</gene>
<keyword evidence="3" id="KW-1185">Reference proteome</keyword>
<dbReference type="InterPro" id="IPR016040">
    <property type="entry name" value="NAD(P)-bd_dom"/>
</dbReference>
<reference evidence="2" key="2">
    <citation type="submission" date="2020-09" db="EMBL/GenBank/DDBJ databases">
        <authorList>
            <person name="Sun Q."/>
            <person name="Ohkuma M."/>
        </authorList>
    </citation>
    <scope>NUCLEOTIDE SEQUENCE</scope>
    <source>
        <strain evidence="2">JCM 4646</strain>
    </source>
</reference>
<evidence type="ECO:0000313" key="3">
    <source>
        <dbReference type="Proteomes" id="UP000617734"/>
    </source>
</evidence>
<sequence>MRIVVLGATGPTGRELTGQALAAGHQVTAVARRADGLPPRAGLTTVAADVTVPGALDAAVEGSDAVVSALGAAPGRRPVGVYSAGVRNAAGAMARHGVKRLVAVGSSVTDPAWRPSGAFFFNHVLDPYVNRVIARTAHEDIRRMEAVLAAGGLDWTVARPSGLFDHPVVTDFQVAENSGDGVFTARADLAAAMLRELAEGRFVRKAMGVVTTEVRPSIPRLIWREATRKR</sequence>
<dbReference type="AlphaFoldDB" id="A0A919KTN4"/>
<comment type="caution">
    <text evidence="2">The sequence shown here is derived from an EMBL/GenBank/DDBJ whole genome shotgun (WGS) entry which is preliminary data.</text>
</comment>
<dbReference type="PANTHER" id="PTHR43355:SF2">
    <property type="entry name" value="FLAVIN REDUCTASE (NADPH)"/>
    <property type="match status" value="1"/>
</dbReference>
<dbReference type="RefSeq" id="WP_190211717.1">
    <property type="nucleotide sequence ID" value="NZ_BNBO01000017.1"/>
</dbReference>
<evidence type="ECO:0000259" key="1">
    <source>
        <dbReference type="Pfam" id="PF13460"/>
    </source>
</evidence>
<dbReference type="SUPFAM" id="SSF51735">
    <property type="entry name" value="NAD(P)-binding Rossmann-fold domains"/>
    <property type="match status" value="1"/>
</dbReference>
<proteinExistence type="predicted"/>